<name>A0A4Z1SW11_GIAMU</name>
<dbReference type="AlphaFoldDB" id="A0A4Z1SW11"/>
<dbReference type="Gene3D" id="3.30.40.10">
    <property type="entry name" value="Zinc/RING finger domain, C3HC4 (zinc finger)"/>
    <property type="match status" value="1"/>
</dbReference>
<evidence type="ECO:0000256" key="1">
    <source>
        <dbReference type="PROSITE-ProRule" id="PRU00175"/>
    </source>
</evidence>
<dbReference type="PROSITE" id="PS50089">
    <property type="entry name" value="ZF_RING_2"/>
    <property type="match status" value="1"/>
</dbReference>
<evidence type="ECO:0000313" key="5">
    <source>
        <dbReference type="Proteomes" id="UP000315496"/>
    </source>
</evidence>
<organism evidence="4 5">
    <name type="scientific">Giardia muris</name>
    <dbReference type="NCBI Taxonomy" id="5742"/>
    <lineage>
        <taxon>Eukaryota</taxon>
        <taxon>Metamonada</taxon>
        <taxon>Diplomonadida</taxon>
        <taxon>Hexamitidae</taxon>
        <taxon>Giardiinae</taxon>
        <taxon>Giardia</taxon>
    </lineage>
</organism>
<evidence type="ECO:0000256" key="2">
    <source>
        <dbReference type="SAM" id="MobiDB-lite"/>
    </source>
</evidence>
<dbReference type="GO" id="GO:0008270">
    <property type="term" value="F:zinc ion binding"/>
    <property type="evidence" value="ECO:0007669"/>
    <property type="project" value="UniProtKB-KW"/>
</dbReference>
<sequence length="349" mass="38587">MVSDESRARRREGPTGFPGTGALIWTPLCCRGDARWRVGLLDRRRGSWGSEASLTPLVETSRRKDDLDEVGERKKVDGLHGVTAQLPSSPRARSGGLRGAREWWSGDRRLLKRGQTHPPPGSYRRPWSQEHYTWASRLMGCSPDDGRLSRTSRICPPAPPTRGGAVQQPEGDGPSACTPGGPGRVQDSWRTRRQSTKGTEECTSRGSEGLFGSGPTHSSRTYRAVADTLEEAVMRKVRERLEMLSPHHVLALLSPIERSFEQSEALELGETVWSALLCEPGALDDAFCDDEMIDGCVVCLSRQKDAVILPCRHLVVCEVCADRIEHCCPYCRGKADEALVVEYPEWPDA</sequence>
<dbReference type="EMBL" id="VDLU01000002">
    <property type="protein sequence ID" value="TNJ29085.1"/>
    <property type="molecule type" value="Genomic_DNA"/>
</dbReference>
<feature type="domain" description="RING-type" evidence="3">
    <location>
        <begin position="296"/>
        <end position="332"/>
    </location>
</feature>
<evidence type="ECO:0000259" key="3">
    <source>
        <dbReference type="PROSITE" id="PS50089"/>
    </source>
</evidence>
<dbReference type="InterPro" id="IPR001841">
    <property type="entry name" value="Znf_RING"/>
</dbReference>
<proteinExistence type="predicted"/>
<keyword evidence="1" id="KW-0479">Metal-binding</keyword>
<dbReference type="SUPFAM" id="SSF57850">
    <property type="entry name" value="RING/U-box"/>
    <property type="match status" value="1"/>
</dbReference>
<evidence type="ECO:0000313" key="4">
    <source>
        <dbReference type="EMBL" id="TNJ29085.1"/>
    </source>
</evidence>
<accession>A0A4Z1SW11</accession>
<protein>
    <submittedName>
        <fullName evidence="4">Zinc finger, C3HC4 type (RING finger) domain-containing protein</fullName>
    </submittedName>
</protein>
<dbReference type="VEuPathDB" id="GiardiaDB:GMRT_22765"/>
<gene>
    <name evidence="4" type="ORF">GMRT_22765</name>
</gene>
<reference evidence="4 5" key="1">
    <citation type="submission" date="2019-05" db="EMBL/GenBank/DDBJ databases">
        <title>The compact genome of Giardia muris reveals important steps in the evolution of intestinal protozoan parasites.</title>
        <authorList>
            <person name="Xu F."/>
            <person name="Jimenez-Gonzalez A."/>
            <person name="Einarsson E."/>
            <person name="Astvaldsson A."/>
            <person name="Peirasmaki D."/>
            <person name="Eckmann L."/>
            <person name="Andersson J.O."/>
            <person name="Svard S.G."/>
            <person name="Jerlstrom-Hultqvist J."/>
        </authorList>
    </citation>
    <scope>NUCLEOTIDE SEQUENCE [LARGE SCALE GENOMIC DNA]</scope>
    <source>
        <strain evidence="4 5">Roberts-Thomson</strain>
    </source>
</reference>
<feature type="region of interest" description="Disordered" evidence="2">
    <location>
        <begin position="153"/>
        <end position="219"/>
    </location>
</feature>
<dbReference type="Pfam" id="PF13920">
    <property type="entry name" value="zf-C3HC4_3"/>
    <property type="match status" value="1"/>
</dbReference>
<keyword evidence="5" id="KW-1185">Reference proteome</keyword>
<comment type="caution">
    <text evidence="4">The sequence shown here is derived from an EMBL/GenBank/DDBJ whole genome shotgun (WGS) entry which is preliminary data.</text>
</comment>
<dbReference type="InterPro" id="IPR013083">
    <property type="entry name" value="Znf_RING/FYVE/PHD"/>
</dbReference>
<keyword evidence="1" id="KW-0863">Zinc-finger</keyword>
<dbReference type="Proteomes" id="UP000315496">
    <property type="component" value="Chromosome 2"/>
</dbReference>
<keyword evidence="1" id="KW-0862">Zinc</keyword>